<gene>
    <name evidence="2" type="ORF">M6B38_365380</name>
</gene>
<evidence type="ECO:0000313" key="3">
    <source>
        <dbReference type="Proteomes" id="UP001140949"/>
    </source>
</evidence>
<dbReference type="AlphaFoldDB" id="A0AAX6GI14"/>
<proteinExistence type="predicted"/>
<comment type="caution">
    <text evidence="2">The sequence shown here is derived from an EMBL/GenBank/DDBJ whole genome shotgun (WGS) entry which is preliminary data.</text>
</comment>
<dbReference type="GO" id="GO:0016301">
    <property type="term" value="F:kinase activity"/>
    <property type="evidence" value="ECO:0007669"/>
    <property type="project" value="UniProtKB-KW"/>
</dbReference>
<keyword evidence="3" id="KW-1185">Reference proteome</keyword>
<organism evidence="2 3">
    <name type="scientific">Iris pallida</name>
    <name type="common">Sweet iris</name>
    <dbReference type="NCBI Taxonomy" id="29817"/>
    <lineage>
        <taxon>Eukaryota</taxon>
        <taxon>Viridiplantae</taxon>
        <taxon>Streptophyta</taxon>
        <taxon>Embryophyta</taxon>
        <taxon>Tracheophyta</taxon>
        <taxon>Spermatophyta</taxon>
        <taxon>Magnoliopsida</taxon>
        <taxon>Liliopsida</taxon>
        <taxon>Asparagales</taxon>
        <taxon>Iridaceae</taxon>
        <taxon>Iridoideae</taxon>
        <taxon>Irideae</taxon>
        <taxon>Iris</taxon>
    </lineage>
</organism>
<dbReference type="Proteomes" id="UP001140949">
    <property type="component" value="Unassembled WGS sequence"/>
</dbReference>
<sequence>MKRERKWKARSSPSSGDGLWMRRSDGGWPPLGSRMCQSGRSGRRIPAWREERGFGGGHAGQTEV</sequence>
<protein>
    <submittedName>
        <fullName evidence="2">Proline-rich receptor-like protein kinase PERK9</fullName>
    </submittedName>
</protein>
<dbReference type="EMBL" id="JANAVB010019800">
    <property type="protein sequence ID" value="KAJ6827861.1"/>
    <property type="molecule type" value="Genomic_DNA"/>
</dbReference>
<reference evidence="2" key="2">
    <citation type="submission" date="2023-04" db="EMBL/GenBank/DDBJ databases">
        <authorList>
            <person name="Bruccoleri R.E."/>
            <person name="Oakeley E.J."/>
            <person name="Faust A.-M."/>
            <person name="Dessus-Babus S."/>
            <person name="Altorfer M."/>
            <person name="Burckhardt D."/>
            <person name="Oertli M."/>
            <person name="Naumann U."/>
            <person name="Petersen F."/>
            <person name="Wong J."/>
        </authorList>
    </citation>
    <scope>NUCLEOTIDE SEQUENCE</scope>
    <source>
        <strain evidence="2">GSM-AAB239-AS_SAM_17_03QT</strain>
        <tissue evidence="2">Leaf</tissue>
    </source>
</reference>
<accession>A0AAX6GI14</accession>
<feature type="compositionally biased region" description="Gly residues" evidence="1">
    <location>
        <begin position="54"/>
        <end position="64"/>
    </location>
</feature>
<keyword evidence="2" id="KW-0675">Receptor</keyword>
<feature type="region of interest" description="Disordered" evidence="1">
    <location>
        <begin position="1"/>
        <end position="64"/>
    </location>
</feature>
<reference evidence="2" key="1">
    <citation type="journal article" date="2023" name="GigaByte">
        <title>Genome assembly of the bearded iris, Iris pallida Lam.</title>
        <authorList>
            <person name="Bruccoleri R.E."/>
            <person name="Oakeley E.J."/>
            <person name="Faust A.M.E."/>
            <person name="Altorfer M."/>
            <person name="Dessus-Babus S."/>
            <person name="Burckhardt D."/>
            <person name="Oertli M."/>
            <person name="Naumann U."/>
            <person name="Petersen F."/>
            <person name="Wong J."/>
        </authorList>
    </citation>
    <scope>NUCLEOTIDE SEQUENCE</scope>
    <source>
        <strain evidence="2">GSM-AAB239-AS_SAM_17_03QT</strain>
    </source>
</reference>
<name>A0AAX6GI14_IRIPA</name>
<keyword evidence="2" id="KW-0808">Transferase</keyword>
<evidence type="ECO:0000313" key="2">
    <source>
        <dbReference type="EMBL" id="KAJ6827861.1"/>
    </source>
</evidence>
<evidence type="ECO:0000256" key="1">
    <source>
        <dbReference type="SAM" id="MobiDB-lite"/>
    </source>
</evidence>
<keyword evidence="2" id="KW-0418">Kinase</keyword>